<sequence length="362" mass="40344">MPVKKPETPLLPRQIFGIKRQSLEKKMTAFFAATKDTSSVVEYAVAIMVRNALCNGDFSFFLRELLCEIFLTAEPSDVLRHFCVYFKSYFSGGDWGQVIDRLFKNKKEYHRMTQQAQVYNQRLKTPGTGECKNPDLHLRLLTVFEDANGKRHSLTIRDSDESRTKTETDGLLEILTTLTVFENEGVRRFTKLLKSNRPGAKETFGEEEESAAVSKGDEVSASVPIANEAPTQEIVTAEAAEEAEKETLKIMVPHGFDPRSLSDEEAVLLVKAHLPENKTLADIQVLFVERPAEAANEASVKETPVMVSEGSAPATNEDVSPAVTVADPPPKKKRNRPLSAKEAYIQGLINDRKAKKAMAKKQ</sequence>
<dbReference type="RefSeq" id="WP_010779893.1">
    <property type="nucleotide sequence ID" value="NZ_ASWH01000001.1"/>
</dbReference>
<reference evidence="2 4" key="1">
    <citation type="submission" date="2013-02" db="EMBL/GenBank/DDBJ databases">
        <title>The Genome Sequence of Enterococcus gilvus ATCC BAA-350.</title>
        <authorList>
            <consortium name="The Broad Institute Genome Sequencing Platform"/>
            <consortium name="The Broad Institute Genome Sequencing Center for Infectious Disease"/>
            <person name="Earl A.M."/>
            <person name="Gilmore M.S."/>
            <person name="Lebreton F."/>
            <person name="Walker B."/>
            <person name="Young S.K."/>
            <person name="Zeng Q."/>
            <person name="Gargeya S."/>
            <person name="Fitzgerald M."/>
            <person name="Haas B."/>
            <person name="Abouelleil A."/>
            <person name="Alvarado L."/>
            <person name="Arachchi H.M."/>
            <person name="Berlin A.M."/>
            <person name="Chapman S.B."/>
            <person name="Dewar J."/>
            <person name="Goldberg J."/>
            <person name="Griggs A."/>
            <person name="Gujja S."/>
            <person name="Hansen M."/>
            <person name="Howarth C."/>
            <person name="Imamovic A."/>
            <person name="Larimer J."/>
            <person name="McCowan C."/>
            <person name="Murphy C."/>
            <person name="Neiman D."/>
            <person name="Pearson M."/>
            <person name="Priest M."/>
            <person name="Roberts A."/>
            <person name="Saif S."/>
            <person name="Shea T."/>
            <person name="Sisk P."/>
            <person name="Sykes S."/>
            <person name="Wortman J."/>
            <person name="Nusbaum C."/>
            <person name="Birren B."/>
        </authorList>
    </citation>
    <scope>NUCLEOTIDE SEQUENCE [LARGE SCALE GENOMIC DNA]</scope>
    <source>
        <strain evidence="2 4">ATCC BAA-350</strain>
    </source>
</reference>
<evidence type="ECO:0000313" key="2">
    <source>
        <dbReference type="EMBL" id="EOI57262.1"/>
    </source>
</evidence>
<comment type="caution">
    <text evidence="2">The sequence shown here is derived from an EMBL/GenBank/DDBJ whole genome shotgun (WGS) entry which is preliminary data.</text>
</comment>
<evidence type="ECO:0000313" key="5">
    <source>
        <dbReference type="Proteomes" id="UP000014160"/>
    </source>
</evidence>
<accession>R2Y4J9</accession>
<dbReference type="EMBL" id="ASWH01000001">
    <property type="protein sequence ID" value="EOW83164.1"/>
    <property type="molecule type" value="Genomic_DNA"/>
</dbReference>
<proteinExistence type="predicted"/>
<evidence type="ECO:0000313" key="3">
    <source>
        <dbReference type="EMBL" id="EOW83164.1"/>
    </source>
</evidence>
<dbReference type="Proteomes" id="UP000014160">
    <property type="component" value="Unassembled WGS sequence"/>
</dbReference>
<feature type="region of interest" description="Disordered" evidence="1">
    <location>
        <begin position="200"/>
        <end position="220"/>
    </location>
</feature>
<dbReference type="PATRIC" id="fig|1158614.3.peg.1491"/>
<dbReference type="eggNOG" id="ENOG5030NYS">
    <property type="taxonomic scope" value="Bacteria"/>
</dbReference>
<evidence type="ECO:0000256" key="1">
    <source>
        <dbReference type="SAM" id="MobiDB-lite"/>
    </source>
</evidence>
<gene>
    <name evidence="3" type="ORF">I592_02491</name>
    <name evidence="2" type="ORF">UKC_01476</name>
</gene>
<protein>
    <submittedName>
        <fullName evidence="2">Uncharacterized protein</fullName>
    </submittedName>
</protein>
<dbReference type="AlphaFoldDB" id="R2Y4J9"/>
<reference evidence="3 5" key="2">
    <citation type="submission" date="2013-03" db="EMBL/GenBank/DDBJ databases">
        <title>The Genome Sequence of Enterococcus gilvus ATCC BAA-350 (PacBio/Illumina hybrid assembly).</title>
        <authorList>
            <consortium name="The Broad Institute Genomics Platform"/>
            <consortium name="The Broad Institute Genome Sequencing Center for Infectious Disease"/>
            <person name="Earl A."/>
            <person name="Russ C."/>
            <person name="Gilmore M."/>
            <person name="Surin D."/>
            <person name="Walker B."/>
            <person name="Young S."/>
            <person name="Zeng Q."/>
            <person name="Gargeya S."/>
            <person name="Fitzgerald M."/>
            <person name="Haas B."/>
            <person name="Abouelleil A."/>
            <person name="Allen A.W."/>
            <person name="Alvarado L."/>
            <person name="Arachchi H.M."/>
            <person name="Berlin A.M."/>
            <person name="Chapman S.B."/>
            <person name="Gainer-Dewar J."/>
            <person name="Goldberg J."/>
            <person name="Griggs A."/>
            <person name="Gujja S."/>
            <person name="Hansen M."/>
            <person name="Howarth C."/>
            <person name="Imamovic A."/>
            <person name="Ireland A."/>
            <person name="Larimer J."/>
            <person name="McCowan C."/>
            <person name="Murphy C."/>
            <person name="Pearson M."/>
            <person name="Poon T.W."/>
            <person name="Priest M."/>
            <person name="Roberts A."/>
            <person name="Saif S."/>
            <person name="Shea T."/>
            <person name="Sisk P."/>
            <person name="Sykes S."/>
            <person name="Wortman J."/>
            <person name="Nusbaum C."/>
            <person name="Birren B."/>
        </authorList>
    </citation>
    <scope>NUCLEOTIDE SEQUENCE [LARGE SCALE GENOMIC DNA]</scope>
    <source>
        <strain evidence="3 5">ATCC BAA-350</strain>
    </source>
</reference>
<keyword evidence="5" id="KW-1185">Reference proteome</keyword>
<feature type="region of interest" description="Disordered" evidence="1">
    <location>
        <begin position="299"/>
        <end position="341"/>
    </location>
</feature>
<evidence type="ECO:0000313" key="4">
    <source>
        <dbReference type="Proteomes" id="UP000013750"/>
    </source>
</evidence>
<dbReference type="Proteomes" id="UP000013750">
    <property type="component" value="Unassembled WGS sequence"/>
</dbReference>
<dbReference type="OrthoDB" id="2195128at2"/>
<organism evidence="2 4">
    <name type="scientific">Enterococcus gilvus ATCC BAA-350</name>
    <dbReference type="NCBI Taxonomy" id="1158614"/>
    <lineage>
        <taxon>Bacteria</taxon>
        <taxon>Bacillati</taxon>
        <taxon>Bacillota</taxon>
        <taxon>Bacilli</taxon>
        <taxon>Lactobacillales</taxon>
        <taxon>Enterococcaceae</taxon>
        <taxon>Enterococcus</taxon>
    </lineage>
</organism>
<dbReference type="EMBL" id="AJDQ01000006">
    <property type="protein sequence ID" value="EOI57262.1"/>
    <property type="molecule type" value="Genomic_DNA"/>
</dbReference>
<name>R2Y4J9_9ENTE</name>
<dbReference type="HOGENOM" id="CLU_057669_1_1_9"/>